<dbReference type="OrthoDB" id="162965at2759"/>
<protein>
    <submittedName>
        <fullName evidence="1">Uncharacterized protein</fullName>
    </submittedName>
</protein>
<dbReference type="AlphaFoldDB" id="A0A2P4XLU2"/>
<keyword evidence="2" id="KW-1185">Reference proteome</keyword>
<dbReference type="EMBL" id="NCKW01009599">
    <property type="protein sequence ID" value="POM66508.1"/>
    <property type="molecule type" value="Genomic_DNA"/>
</dbReference>
<evidence type="ECO:0000313" key="1">
    <source>
        <dbReference type="EMBL" id="POM66508.1"/>
    </source>
</evidence>
<reference evidence="1 2" key="1">
    <citation type="journal article" date="2017" name="Genome Biol. Evol.">
        <title>Phytophthora megakarya and P. palmivora, closely related causal agents of cacao black pod rot, underwent increases in genome sizes and gene numbers by different mechanisms.</title>
        <authorList>
            <person name="Ali S.S."/>
            <person name="Shao J."/>
            <person name="Lary D.J."/>
            <person name="Kronmiller B."/>
            <person name="Shen D."/>
            <person name="Strem M.D."/>
            <person name="Amoako-Attah I."/>
            <person name="Akrofi A.Y."/>
            <person name="Begoude B.A."/>
            <person name="Ten Hoopen G.M."/>
            <person name="Coulibaly K."/>
            <person name="Kebe B.I."/>
            <person name="Melnick R.L."/>
            <person name="Guiltinan M.J."/>
            <person name="Tyler B.M."/>
            <person name="Meinhardt L.W."/>
            <person name="Bailey B.A."/>
        </authorList>
    </citation>
    <scope>NUCLEOTIDE SEQUENCE [LARGE SCALE GENOMIC DNA]</scope>
    <source>
        <strain evidence="2">sbr112.9</strain>
    </source>
</reference>
<proteinExistence type="predicted"/>
<evidence type="ECO:0000313" key="2">
    <source>
        <dbReference type="Proteomes" id="UP000237271"/>
    </source>
</evidence>
<sequence>MSVILEFGKYKGKALEEFQDGDTSYIMKWGRFKNKSVKWIFDHEKQYFNWMCKNEYIKNKCPSLKENLDEFNTQS</sequence>
<gene>
    <name evidence="1" type="ORF">PHPALM_17626</name>
</gene>
<dbReference type="Proteomes" id="UP000237271">
    <property type="component" value="Unassembled WGS sequence"/>
</dbReference>
<comment type="caution">
    <text evidence="1">The sequence shown here is derived from an EMBL/GenBank/DDBJ whole genome shotgun (WGS) entry which is preliminary data.</text>
</comment>
<organism evidence="1 2">
    <name type="scientific">Phytophthora palmivora</name>
    <dbReference type="NCBI Taxonomy" id="4796"/>
    <lineage>
        <taxon>Eukaryota</taxon>
        <taxon>Sar</taxon>
        <taxon>Stramenopiles</taxon>
        <taxon>Oomycota</taxon>
        <taxon>Peronosporomycetes</taxon>
        <taxon>Peronosporales</taxon>
        <taxon>Peronosporaceae</taxon>
        <taxon>Phytophthora</taxon>
    </lineage>
</organism>
<name>A0A2P4XLU2_9STRA</name>
<accession>A0A2P4XLU2</accession>